<proteinExistence type="predicted"/>
<gene>
    <name evidence="2" type="ORF">CCAM_LOCUS26995</name>
</gene>
<keyword evidence="1" id="KW-0812">Transmembrane</keyword>
<dbReference type="EMBL" id="OOIL02002890">
    <property type="protein sequence ID" value="VFQ85219.1"/>
    <property type="molecule type" value="Genomic_DNA"/>
</dbReference>
<accession>A0A484M9H3</accession>
<evidence type="ECO:0000313" key="3">
    <source>
        <dbReference type="Proteomes" id="UP000595140"/>
    </source>
</evidence>
<keyword evidence="1" id="KW-0472">Membrane</keyword>
<protein>
    <submittedName>
        <fullName evidence="2">Uncharacterized protein</fullName>
    </submittedName>
</protein>
<dbReference type="Proteomes" id="UP000595140">
    <property type="component" value="Unassembled WGS sequence"/>
</dbReference>
<organism evidence="2 3">
    <name type="scientific">Cuscuta campestris</name>
    <dbReference type="NCBI Taxonomy" id="132261"/>
    <lineage>
        <taxon>Eukaryota</taxon>
        <taxon>Viridiplantae</taxon>
        <taxon>Streptophyta</taxon>
        <taxon>Embryophyta</taxon>
        <taxon>Tracheophyta</taxon>
        <taxon>Spermatophyta</taxon>
        <taxon>Magnoliopsida</taxon>
        <taxon>eudicotyledons</taxon>
        <taxon>Gunneridae</taxon>
        <taxon>Pentapetalae</taxon>
        <taxon>asterids</taxon>
        <taxon>lamiids</taxon>
        <taxon>Solanales</taxon>
        <taxon>Convolvulaceae</taxon>
        <taxon>Cuscuteae</taxon>
        <taxon>Cuscuta</taxon>
        <taxon>Cuscuta subgen. Grammica</taxon>
        <taxon>Cuscuta sect. Cleistogrammica</taxon>
    </lineage>
</organism>
<dbReference type="AlphaFoldDB" id="A0A484M9H3"/>
<keyword evidence="3" id="KW-1185">Reference proteome</keyword>
<feature type="transmembrane region" description="Helical" evidence="1">
    <location>
        <begin position="12"/>
        <end position="36"/>
    </location>
</feature>
<feature type="non-terminal residue" evidence="2">
    <location>
        <position position="1"/>
    </location>
</feature>
<evidence type="ECO:0000313" key="2">
    <source>
        <dbReference type="EMBL" id="VFQ85219.1"/>
    </source>
</evidence>
<name>A0A484M9H3_9ASTE</name>
<sequence>IPLNRNNLPNVAISAIFNVLIAVRIITGNIFCEIAWKSKAW</sequence>
<reference evidence="2 3" key="1">
    <citation type="submission" date="2018-04" db="EMBL/GenBank/DDBJ databases">
        <authorList>
            <person name="Vogel A."/>
        </authorList>
    </citation>
    <scope>NUCLEOTIDE SEQUENCE [LARGE SCALE GENOMIC DNA]</scope>
</reference>
<evidence type="ECO:0000256" key="1">
    <source>
        <dbReference type="SAM" id="Phobius"/>
    </source>
</evidence>
<keyword evidence="1" id="KW-1133">Transmembrane helix</keyword>